<evidence type="ECO:0000313" key="15">
    <source>
        <dbReference type="Proteomes" id="UP001501920"/>
    </source>
</evidence>
<dbReference type="InterPro" id="IPR000716">
    <property type="entry name" value="Thyroglobulin_1"/>
</dbReference>
<dbReference type="Pfam" id="PF00219">
    <property type="entry name" value="IGFBP"/>
    <property type="match status" value="1"/>
</dbReference>
<keyword evidence="5" id="KW-0597">Phosphoprotein</keyword>
<evidence type="ECO:0000256" key="8">
    <source>
        <dbReference type="ARBA" id="ARBA00023183"/>
    </source>
</evidence>
<dbReference type="GO" id="GO:0043567">
    <property type="term" value="P:regulation of insulin-like growth factor receptor signaling pathway"/>
    <property type="evidence" value="ECO:0007669"/>
    <property type="project" value="TreeGrafter"/>
</dbReference>
<dbReference type="Gene3D" id="4.10.800.10">
    <property type="entry name" value="Thyroglobulin type-1"/>
    <property type="match status" value="1"/>
</dbReference>
<dbReference type="PRINTS" id="PR01976">
    <property type="entry name" value="IGFBPFAMILY"/>
</dbReference>
<dbReference type="GO" id="GO:0031995">
    <property type="term" value="F:insulin-like growth factor II binding"/>
    <property type="evidence" value="ECO:0007669"/>
    <property type="project" value="TreeGrafter"/>
</dbReference>
<keyword evidence="6" id="KW-0341">Growth regulation</keyword>
<dbReference type="InterPro" id="IPR036857">
    <property type="entry name" value="Thyroglobulin_1_sf"/>
</dbReference>
<dbReference type="PROSITE" id="PS00484">
    <property type="entry name" value="THYROGLOBULIN_1_1"/>
    <property type="match status" value="1"/>
</dbReference>
<feature type="domain" description="Thyroglobulin type-1" evidence="12">
    <location>
        <begin position="170"/>
        <end position="248"/>
    </location>
</feature>
<dbReference type="GO" id="GO:0005615">
    <property type="term" value="C:extracellular space"/>
    <property type="evidence" value="ECO:0007669"/>
    <property type="project" value="TreeGrafter"/>
</dbReference>
<evidence type="ECO:0000256" key="10">
    <source>
        <dbReference type="PROSITE-ProRule" id="PRU00500"/>
    </source>
</evidence>
<evidence type="ECO:0000259" key="12">
    <source>
        <dbReference type="PROSITE" id="PS51162"/>
    </source>
</evidence>
<dbReference type="Pfam" id="PF00086">
    <property type="entry name" value="Thyroglobulin_1"/>
    <property type="match status" value="1"/>
</dbReference>
<evidence type="ECO:0000313" key="14">
    <source>
        <dbReference type="Ensembl" id="ENSPNAP00000071237.1"/>
    </source>
</evidence>
<comment type="caution">
    <text evidence="10">Lacks conserved residue(s) required for the propagation of feature annotation.</text>
</comment>
<dbReference type="InterPro" id="IPR017891">
    <property type="entry name" value="Insulin_GF-bd_Cys-rich_CS"/>
</dbReference>
<protein>
    <recommendedName>
        <fullName evidence="3">Insulin-like growth factor-binding protein 1</fullName>
    </recommendedName>
</protein>
<comment type="subcellular location">
    <subcellularLocation>
        <location evidence="2">Secreted</location>
    </subcellularLocation>
</comment>
<dbReference type="SUPFAM" id="SSF57610">
    <property type="entry name" value="Thyroglobulin type-1 domain"/>
    <property type="match status" value="1"/>
</dbReference>
<dbReference type="GO" id="GO:0048640">
    <property type="term" value="P:negative regulation of developmental growth"/>
    <property type="evidence" value="ECO:0007669"/>
    <property type="project" value="UniProtKB-ARBA"/>
</dbReference>
<feature type="chain" id="PRO_5043905215" description="Insulin-like growth factor-binding protein 1" evidence="11">
    <location>
        <begin position="18"/>
        <end position="254"/>
    </location>
</feature>
<dbReference type="Proteomes" id="UP001501920">
    <property type="component" value="Chromosome 2"/>
</dbReference>
<dbReference type="GeneID" id="108440939"/>
<comment type="subunit">
    <text evidence="9">Binds equally well IGF1 and IGF2. Interacts with integrin ITGA5:ITGB1. Interacts with VHL; this interaction inhibits HIF1A degradation.</text>
</comment>
<accession>A0AAR2L9A2</accession>
<dbReference type="FunFam" id="4.10.40.20:FF:000001">
    <property type="entry name" value="Insulin-like growth factor binding protein 5"/>
    <property type="match status" value="1"/>
</dbReference>
<dbReference type="InterPro" id="IPR000867">
    <property type="entry name" value="IGFBP-like"/>
</dbReference>
<dbReference type="PANTHER" id="PTHR11551:SF28">
    <property type="entry name" value="INSULIN-LIKE GROWTH FACTOR-BINDING PROTEIN 1"/>
    <property type="match status" value="1"/>
</dbReference>
<dbReference type="SUPFAM" id="SSF57184">
    <property type="entry name" value="Growth factor receptor domain"/>
    <property type="match status" value="1"/>
</dbReference>
<keyword evidence="15" id="KW-1185">Reference proteome</keyword>
<dbReference type="InterPro" id="IPR009030">
    <property type="entry name" value="Growth_fac_rcpt_cys_sf"/>
</dbReference>
<reference evidence="14 15" key="1">
    <citation type="submission" date="2020-10" db="EMBL/GenBank/DDBJ databases">
        <title>Pygocentrus nattereri (red-bellied piranha) genome, fPygNat1, primary haplotype.</title>
        <authorList>
            <person name="Myers G."/>
            <person name="Meyer A."/>
            <person name="Karagic N."/>
            <person name="Pippel M."/>
            <person name="Winkler S."/>
            <person name="Tracey A."/>
            <person name="Wood J."/>
            <person name="Formenti G."/>
            <person name="Howe K."/>
            <person name="Fedrigo O."/>
            <person name="Jarvis E.D."/>
        </authorList>
    </citation>
    <scope>NUCLEOTIDE SEQUENCE [LARGE SCALE GENOMIC DNA]</scope>
</reference>
<dbReference type="PRINTS" id="PR01977">
    <property type="entry name" value="IGFBPFAMILY1"/>
</dbReference>
<sequence>MLALALALSCLLVPVRPSPVAPPPPPLPIRCAPCTAQQLSACPPVPARCPEVLREPGCGCCLACALSRGDACGVHTAPCGSGLRCVPRAGDPQPLHSLTRGQGVCAEQDQQRGARQGADTLMLKHNTVPTEESDQDSLHALLGLSSALDPETQDAIRAKANAILKKLVQLGPCHTQLHAALDTIAASQQALGEKFTSFYLPNCDQHGFYKAKQCETSLVGQPPRCWCVSSWNGKRIVGSSDVTVDDLCHQEVTH</sequence>
<dbReference type="GeneTree" id="ENSGT00940000157394"/>
<dbReference type="InterPro" id="IPR022322">
    <property type="entry name" value="IGFBP1"/>
</dbReference>
<dbReference type="CDD" id="cd00191">
    <property type="entry name" value="TY"/>
    <property type="match status" value="1"/>
</dbReference>
<evidence type="ECO:0000256" key="6">
    <source>
        <dbReference type="ARBA" id="ARBA00022604"/>
    </source>
</evidence>
<proteinExistence type="predicted"/>
<evidence type="ECO:0000256" key="11">
    <source>
        <dbReference type="SAM" id="SignalP"/>
    </source>
</evidence>
<keyword evidence="11" id="KW-0732">Signal</keyword>
<evidence type="ECO:0000256" key="4">
    <source>
        <dbReference type="ARBA" id="ARBA00022525"/>
    </source>
</evidence>
<keyword evidence="4" id="KW-0964">Secreted</keyword>
<dbReference type="PROSITE" id="PS51162">
    <property type="entry name" value="THYROGLOBULIN_1_2"/>
    <property type="match status" value="1"/>
</dbReference>
<evidence type="ECO:0000256" key="9">
    <source>
        <dbReference type="ARBA" id="ARBA00049694"/>
    </source>
</evidence>
<feature type="domain" description="IGFBP N-terminal" evidence="13">
    <location>
        <begin position="27"/>
        <end position="108"/>
    </location>
</feature>
<dbReference type="GO" id="GO:0031994">
    <property type="term" value="F:insulin-like growth factor I binding"/>
    <property type="evidence" value="ECO:0007669"/>
    <property type="project" value="TreeGrafter"/>
</dbReference>
<comment type="function">
    <text evidence="1">IGF-binding proteins prolong the half-life of the IGFs and have been shown to either inhibit or stimulate the growth promoting effects of the IGFs on cell culture. They alter the interaction of IGFs with their cell surface receptors.</text>
</comment>
<dbReference type="FunFam" id="4.10.800.10:FF:000002">
    <property type="entry name" value="Insulin-like growth factor-binding protein 2"/>
    <property type="match status" value="1"/>
</dbReference>
<reference evidence="14" key="3">
    <citation type="submission" date="2025-09" db="UniProtKB">
        <authorList>
            <consortium name="Ensembl"/>
        </authorList>
    </citation>
    <scope>IDENTIFICATION</scope>
</reference>
<evidence type="ECO:0000256" key="5">
    <source>
        <dbReference type="ARBA" id="ARBA00022553"/>
    </source>
</evidence>
<name>A0AAR2L9A2_PYGNA</name>
<dbReference type="RefSeq" id="XP_017575629.1">
    <property type="nucleotide sequence ID" value="XM_017720140.2"/>
</dbReference>
<keyword evidence="8" id="KW-0340">Growth factor binding</keyword>
<evidence type="ECO:0000256" key="2">
    <source>
        <dbReference type="ARBA" id="ARBA00004613"/>
    </source>
</evidence>
<dbReference type="SMART" id="SM00211">
    <property type="entry name" value="TY"/>
    <property type="match status" value="1"/>
</dbReference>
<keyword evidence="7" id="KW-1015">Disulfide bond</keyword>
<dbReference type="InterPro" id="IPR022321">
    <property type="entry name" value="IGFBP_1-6_chordata"/>
</dbReference>
<dbReference type="CTD" id="793907"/>
<evidence type="ECO:0000259" key="13">
    <source>
        <dbReference type="PROSITE" id="PS51323"/>
    </source>
</evidence>
<dbReference type="PANTHER" id="PTHR11551">
    <property type="entry name" value="INSULIN-LIKE GROWTH FACTOR BINDING PROTEIN"/>
    <property type="match status" value="1"/>
</dbReference>
<feature type="signal peptide" evidence="11">
    <location>
        <begin position="1"/>
        <end position="17"/>
    </location>
</feature>
<dbReference type="GO" id="GO:0001525">
    <property type="term" value="P:angiogenesis"/>
    <property type="evidence" value="ECO:0007669"/>
    <property type="project" value="UniProtKB-ARBA"/>
</dbReference>
<organism evidence="14 15">
    <name type="scientific">Pygocentrus nattereri</name>
    <name type="common">Red-bellied piranha</name>
    <dbReference type="NCBI Taxonomy" id="42514"/>
    <lineage>
        <taxon>Eukaryota</taxon>
        <taxon>Metazoa</taxon>
        <taxon>Chordata</taxon>
        <taxon>Craniata</taxon>
        <taxon>Vertebrata</taxon>
        <taxon>Euteleostomi</taxon>
        <taxon>Actinopterygii</taxon>
        <taxon>Neopterygii</taxon>
        <taxon>Teleostei</taxon>
        <taxon>Ostariophysi</taxon>
        <taxon>Characiformes</taxon>
        <taxon>Characoidei</taxon>
        <taxon>Pygocentrus</taxon>
    </lineage>
</organism>
<evidence type="ECO:0000256" key="3">
    <source>
        <dbReference type="ARBA" id="ARBA00013675"/>
    </source>
</evidence>
<dbReference type="Gene3D" id="4.10.40.20">
    <property type="match status" value="1"/>
</dbReference>
<dbReference type="Ensembl" id="ENSPNAT00000083204.1">
    <property type="protein sequence ID" value="ENSPNAP00000071237.1"/>
    <property type="gene ID" value="ENSPNAG00000034252.1"/>
</dbReference>
<reference evidence="14" key="2">
    <citation type="submission" date="2025-08" db="UniProtKB">
        <authorList>
            <consortium name="Ensembl"/>
        </authorList>
    </citation>
    <scope>IDENTIFICATION</scope>
</reference>
<dbReference type="AlphaFoldDB" id="A0AAR2L9A2"/>
<dbReference type="PROSITE" id="PS51323">
    <property type="entry name" value="IGFBP_N_2"/>
    <property type="match status" value="1"/>
</dbReference>
<dbReference type="PROSITE" id="PS00222">
    <property type="entry name" value="IGFBP_N_1"/>
    <property type="match status" value="1"/>
</dbReference>
<evidence type="ECO:0000256" key="7">
    <source>
        <dbReference type="ARBA" id="ARBA00023157"/>
    </source>
</evidence>
<dbReference type="SMART" id="SM00121">
    <property type="entry name" value="IB"/>
    <property type="match status" value="1"/>
</dbReference>
<evidence type="ECO:0000256" key="1">
    <source>
        <dbReference type="ARBA" id="ARBA00003811"/>
    </source>
</evidence>